<evidence type="ECO:0000313" key="11">
    <source>
        <dbReference type="Proteomes" id="UP000242502"/>
    </source>
</evidence>
<protein>
    <submittedName>
        <fullName evidence="10">MSHA biogenesis protein MshG</fullName>
    </submittedName>
</protein>
<accession>A0A1D2QP49</accession>
<keyword evidence="5 8" id="KW-0812">Transmembrane</keyword>
<gene>
    <name evidence="10" type="ORF">AB835_09260</name>
</gene>
<dbReference type="InterPro" id="IPR042094">
    <property type="entry name" value="T2SS_GspF_sf"/>
</dbReference>
<dbReference type="STRING" id="62101.AB835_09260"/>
<comment type="caution">
    <text evidence="10">The sequence shown here is derived from an EMBL/GenBank/DDBJ whole genome shotgun (WGS) entry which is preliminary data.</text>
</comment>
<feature type="transmembrane region" description="Helical" evidence="8">
    <location>
        <begin position="222"/>
        <end position="245"/>
    </location>
</feature>
<dbReference type="AlphaFoldDB" id="A0A1D2QP49"/>
<sequence length="407" mass="46233">MANFAYYGRNEKGMAIRGCIERATENDVLHYLSEKRITPINIEEQELQKKFGDILSQYLIVKKGIDNDQLIMFCRQMRTINKAGLPLIQGLEALSSSIPPGVLQGALQDIIHRLESGLSLSQSMKYHRNIFNNLFIGMVKIGESTGRLDEIFWQMSIYIGRDMETKKAMKAALRYPSFVLSAMVIALFVVNLMVIPAFANMFGRFGAELPIATKVLLATSQFFIQFWWLVIVAMLSAITGLIFWVKTPEGKLVWHRIKLFIPIIGPLINKAAISRYVRSFSLMVSEGLPLNTAIELCAEIIDNVYLSLKIRKIKSGIERGDSIYRTHYRSNMFSPLILQMINIGENSGQIDNLLIEVAESYEREVDYDLKSLSSKIEPILILVMAGFIVVLALGIFLPMWEMFNIQR</sequence>
<keyword evidence="7 8" id="KW-0472">Membrane</keyword>
<feature type="transmembrane region" description="Helical" evidence="8">
    <location>
        <begin position="178"/>
        <end position="202"/>
    </location>
</feature>
<evidence type="ECO:0000256" key="6">
    <source>
        <dbReference type="ARBA" id="ARBA00022989"/>
    </source>
</evidence>
<feature type="transmembrane region" description="Helical" evidence="8">
    <location>
        <begin position="257"/>
        <end position="277"/>
    </location>
</feature>
<evidence type="ECO:0000256" key="3">
    <source>
        <dbReference type="ARBA" id="ARBA00022475"/>
    </source>
</evidence>
<feature type="domain" description="Type II secretion system protein GspF" evidence="9">
    <location>
        <begin position="73"/>
        <end position="196"/>
    </location>
</feature>
<comment type="similarity">
    <text evidence="2">Belongs to the GSP F family.</text>
</comment>
<dbReference type="Gene3D" id="1.20.81.30">
    <property type="entry name" value="Type II secretion system (T2SS), domain F"/>
    <property type="match status" value="2"/>
</dbReference>
<feature type="transmembrane region" description="Helical" evidence="8">
    <location>
        <begin position="379"/>
        <end position="400"/>
    </location>
</feature>
<evidence type="ECO:0000256" key="1">
    <source>
        <dbReference type="ARBA" id="ARBA00004429"/>
    </source>
</evidence>
<dbReference type="GO" id="GO:0015628">
    <property type="term" value="P:protein secretion by the type II secretion system"/>
    <property type="evidence" value="ECO:0007669"/>
    <property type="project" value="TreeGrafter"/>
</dbReference>
<keyword evidence="4" id="KW-0997">Cell inner membrane</keyword>
<dbReference type="Pfam" id="PF00482">
    <property type="entry name" value="T2SSF"/>
    <property type="match status" value="2"/>
</dbReference>
<proteinExistence type="inferred from homology"/>
<evidence type="ECO:0000256" key="8">
    <source>
        <dbReference type="SAM" id="Phobius"/>
    </source>
</evidence>
<evidence type="ECO:0000259" key="9">
    <source>
        <dbReference type="Pfam" id="PF00482"/>
    </source>
</evidence>
<organism evidence="10 11">
    <name type="scientific">Candidatus Endobugula sertula</name>
    <name type="common">Bugula neritina bacterial symbiont</name>
    <dbReference type="NCBI Taxonomy" id="62101"/>
    <lineage>
        <taxon>Bacteria</taxon>
        <taxon>Pseudomonadati</taxon>
        <taxon>Pseudomonadota</taxon>
        <taxon>Gammaproteobacteria</taxon>
        <taxon>Cellvibrionales</taxon>
        <taxon>Cellvibrionaceae</taxon>
        <taxon>Candidatus Endobugula</taxon>
    </lineage>
</organism>
<dbReference type="FunFam" id="1.20.81.30:FF:000001">
    <property type="entry name" value="Type II secretion system protein F"/>
    <property type="match status" value="2"/>
</dbReference>
<dbReference type="EMBL" id="MDLC01000031">
    <property type="protein sequence ID" value="ODS23334.1"/>
    <property type="molecule type" value="Genomic_DNA"/>
</dbReference>
<dbReference type="PANTHER" id="PTHR30012">
    <property type="entry name" value="GENERAL SECRETION PATHWAY PROTEIN"/>
    <property type="match status" value="1"/>
</dbReference>
<evidence type="ECO:0000313" key="10">
    <source>
        <dbReference type="EMBL" id="ODS23334.1"/>
    </source>
</evidence>
<dbReference type="Proteomes" id="UP000242502">
    <property type="component" value="Unassembled WGS sequence"/>
</dbReference>
<dbReference type="PRINTS" id="PR00812">
    <property type="entry name" value="BCTERIALGSPF"/>
</dbReference>
<feature type="domain" description="Type II secretion system protein GspF" evidence="9">
    <location>
        <begin position="277"/>
        <end position="398"/>
    </location>
</feature>
<keyword evidence="3" id="KW-1003">Cell membrane</keyword>
<keyword evidence="6 8" id="KW-1133">Transmembrane helix</keyword>
<evidence type="ECO:0000256" key="7">
    <source>
        <dbReference type="ARBA" id="ARBA00023136"/>
    </source>
</evidence>
<dbReference type="PANTHER" id="PTHR30012:SF4">
    <property type="entry name" value="MSHA BIOGENESIS PROTEIN MSHG"/>
    <property type="match status" value="1"/>
</dbReference>
<evidence type="ECO:0000256" key="4">
    <source>
        <dbReference type="ARBA" id="ARBA00022519"/>
    </source>
</evidence>
<dbReference type="InterPro" id="IPR018076">
    <property type="entry name" value="T2SS_GspF_dom"/>
</dbReference>
<evidence type="ECO:0000256" key="5">
    <source>
        <dbReference type="ARBA" id="ARBA00022692"/>
    </source>
</evidence>
<dbReference type="GO" id="GO:0005886">
    <property type="term" value="C:plasma membrane"/>
    <property type="evidence" value="ECO:0007669"/>
    <property type="project" value="UniProtKB-SubCell"/>
</dbReference>
<comment type="subcellular location">
    <subcellularLocation>
        <location evidence="1">Cell inner membrane</location>
        <topology evidence="1">Multi-pass membrane protein</topology>
    </subcellularLocation>
</comment>
<reference evidence="10 11" key="1">
    <citation type="journal article" date="2016" name="Appl. Environ. Microbiol.">
        <title>Lack of Overt Genome Reduction in the Bryostatin-Producing Bryozoan Symbiont "Candidatus Endobugula sertula".</title>
        <authorList>
            <person name="Miller I.J."/>
            <person name="Vanee N."/>
            <person name="Fong S.S."/>
            <person name="Lim-Fong G.E."/>
            <person name="Kwan J.C."/>
        </authorList>
    </citation>
    <scope>NUCLEOTIDE SEQUENCE [LARGE SCALE GENOMIC DNA]</scope>
    <source>
        <strain evidence="10">AB1-4</strain>
    </source>
</reference>
<evidence type="ECO:0000256" key="2">
    <source>
        <dbReference type="ARBA" id="ARBA00005745"/>
    </source>
</evidence>
<name>A0A1D2QP49_9GAMM</name>
<dbReference type="InterPro" id="IPR003004">
    <property type="entry name" value="GspF/PilC"/>
</dbReference>